<keyword evidence="10" id="KW-0443">Lipid metabolism</keyword>
<dbReference type="CDD" id="cd14079">
    <property type="entry name" value="STKc_AMPK_alpha"/>
    <property type="match status" value="1"/>
</dbReference>
<dbReference type="InterPro" id="IPR000719">
    <property type="entry name" value="Prot_kinase_dom"/>
</dbReference>
<keyword evidence="9" id="KW-0534">Nitrate assimilation</keyword>
<dbReference type="InterPro" id="IPR017441">
    <property type="entry name" value="Protein_kinase_ATP_BS"/>
</dbReference>
<dbReference type="PROSITE" id="PS50032">
    <property type="entry name" value="KA1"/>
    <property type="match status" value="1"/>
</dbReference>
<dbReference type="Pfam" id="PF00069">
    <property type="entry name" value="Pkinase"/>
    <property type="match status" value="1"/>
</dbReference>
<keyword evidence="8" id="KW-0832">Ubl conjugation</keyword>
<sequence length="465" mass="53325">MDASNRGSSHADIYLPNYKLGKTLGIGSFGKVKVAEHVLTGHKVAIKILNRRKIKNMEMEEKVRREIKILRLFMHPHIIRLYEVIETPSDIYVVMEYVKSGELFDYIVEKGRLQEDEARKFFQQIISGVEYCHRNMVVHRDLKPENLLLDSKCNVKIADFGLSNIMRDGHFLKTSCGSPNYAAPEVISGKLYAGPEVDVWSCGVILYALLCGTLPFDDENIPNLFKKIKCGIYTLPSHLSPGSRDLIPRMLIVDPMKRITIPEIRQHPWFQAHLPRYLAVPPPDTMQQAKKIDEEILQEVVKRGFDRNQLIESLSNRIQNEATVAYYLLLDNRFRVSSGYLGAEFRESMSRAHPREIMTEVLKALQELNVGWKKIGHYNMKCMWNPGLAGHEGMVNDAVHGNHYFGDESTIIESDASKSRNVVKFEVQLYKTTEEKYLLDLQRVQGPQFLFLDLCAAFLAQLRVL</sequence>
<dbReference type="GO" id="GO:0004674">
    <property type="term" value="F:protein serine/threonine kinase activity"/>
    <property type="evidence" value="ECO:0007669"/>
    <property type="project" value="UniProtKB-KW"/>
</dbReference>
<dbReference type="CDD" id="cd12122">
    <property type="entry name" value="AMPKA_C"/>
    <property type="match status" value="1"/>
</dbReference>
<keyword evidence="5 13" id="KW-0547">Nucleotide-binding</keyword>
<dbReference type="SMART" id="SM00220">
    <property type="entry name" value="S_TKc"/>
    <property type="match status" value="1"/>
</dbReference>
<dbReference type="SMART" id="SM00165">
    <property type="entry name" value="UBA"/>
    <property type="match status" value="1"/>
</dbReference>
<keyword evidence="10" id="KW-0444">Lipid biosynthesis</keyword>
<dbReference type="AlphaFoldDB" id="A0A2I0HNL0"/>
<evidence type="ECO:0000256" key="9">
    <source>
        <dbReference type="ARBA" id="ARBA00023063"/>
    </source>
</evidence>
<keyword evidence="10" id="KW-0275">Fatty acid biosynthesis</keyword>
<evidence type="ECO:0000256" key="11">
    <source>
        <dbReference type="ARBA" id="ARBA00047899"/>
    </source>
</evidence>
<dbReference type="STRING" id="22663.A0A2I0HNL0"/>
<evidence type="ECO:0000256" key="4">
    <source>
        <dbReference type="ARBA" id="ARBA00022679"/>
    </source>
</evidence>
<dbReference type="CDD" id="cd14335">
    <property type="entry name" value="UBA_SnRK1_plant"/>
    <property type="match status" value="1"/>
</dbReference>
<keyword evidence="10" id="KW-0276">Fatty acid metabolism</keyword>
<keyword evidence="4" id="KW-0808">Transferase</keyword>
<dbReference type="GO" id="GO:0005524">
    <property type="term" value="F:ATP binding"/>
    <property type="evidence" value="ECO:0007669"/>
    <property type="project" value="UniProtKB-UniRule"/>
</dbReference>
<evidence type="ECO:0000313" key="19">
    <source>
        <dbReference type="Proteomes" id="UP000233551"/>
    </source>
</evidence>
<accession>A0A2I0HNL0</accession>
<evidence type="ECO:0000259" key="15">
    <source>
        <dbReference type="PROSITE" id="PS50011"/>
    </source>
</evidence>
<organism evidence="18 19">
    <name type="scientific">Punica granatum</name>
    <name type="common">Pomegranate</name>
    <dbReference type="NCBI Taxonomy" id="22663"/>
    <lineage>
        <taxon>Eukaryota</taxon>
        <taxon>Viridiplantae</taxon>
        <taxon>Streptophyta</taxon>
        <taxon>Embryophyta</taxon>
        <taxon>Tracheophyta</taxon>
        <taxon>Spermatophyta</taxon>
        <taxon>Magnoliopsida</taxon>
        <taxon>eudicotyledons</taxon>
        <taxon>Gunneridae</taxon>
        <taxon>Pentapetalae</taxon>
        <taxon>rosids</taxon>
        <taxon>malvids</taxon>
        <taxon>Myrtales</taxon>
        <taxon>Lythraceae</taxon>
        <taxon>Punica</taxon>
    </lineage>
</organism>
<dbReference type="Gene3D" id="1.10.510.10">
    <property type="entry name" value="Transferase(Phosphotransferase) domain 1"/>
    <property type="match status" value="1"/>
</dbReference>
<evidence type="ECO:0000256" key="12">
    <source>
        <dbReference type="ARBA" id="ARBA00048679"/>
    </source>
</evidence>
<dbReference type="Gene3D" id="3.30.310.80">
    <property type="entry name" value="Kinase associated domain 1, KA1"/>
    <property type="match status" value="1"/>
</dbReference>
<name>A0A2I0HNL0_PUNGR</name>
<dbReference type="InterPro" id="IPR008271">
    <property type="entry name" value="Ser/Thr_kinase_AS"/>
</dbReference>
<evidence type="ECO:0000256" key="10">
    <source>
        <dbReference type="ARBA" id="ARBA00023160"/>
    </source>
</evidence>
<gene>
    <name evidence="18" type="ORF">CRG98_046562</name>
</gene>
<dbReference type="Pfam" id="PF02149">
    <property type="entry name" value="KA1"/>
    <property type="match status" value="1"/>
</dbReference>
<dbReference type="GO" id="GO:0006633">
    <property type="term" value="P:fatty acid biosynthetic process"/>
    <property type="evidence" value="ECO:0007669"/>
    <property type="project" value="UniProtKB-KW"/>
</dbReference>
<dbReference type="InterPro" id="IPR015940">
    <property type="entry name" value="UBA"/>
</dbReference>
<keyword evidence="6" id="KW-0418">Kinase</keyword>
<dbReference type="FunFam" id="3.30.310.80:FF:000006">
    <property type="entry name" value="Non-specific serine/threonine protein kinase"/>
    <property type="match status" value="1"/>
</dbReference>
<dbReference type="GO" id="GO:0009743">
    <property type="term" value="P:response to carbohydrate"/>
    <property type="evidence" value="ECO:0007669"/>
    <property type="project" value="UniProtKB-ARBA"/>
</dbReference>
<dbReference type="GO" id="GO:0042128">
    <property type="term" value="P:nitrate assimilation"/>
    <property type="evidence" value="ECO:0007669"/>
    <property type="project" value="UniProtKB-KW"/>
</dbReference>
<dbReference type="Pfam" id="PF00627">
    <property type="entry name" value="UBA"/>
    <property type="match status" value="1"/>
</dbReference>
<reference evidence="18 19" key="1">
    <citation type="submission" date="2017-11" db="EMBL/GenBank/DDBJ databases">
        <title>De-novo sequencing of pomegranate (Punica granatum L.) genome.</title>
        <authorList>
            <person name="Akparov Z."/>
            <person name="Amiraslanov A."/>
            <person name="Hajiyeva S."/>
            <person name="Abbasov M."/>
            <person name="Kaur K."/>
            <person name="Hamwieh A."/>
            <person name="Solovyev V."/>
            <person name="Salamov A."/>
            <person name="Braich B."/>
            <person name="Kosarev P."/>
            <person name="Mahmoud A."/>
            <person name="Hajiyev E."/>
            <person name="Babayeva S."/>
            <person name="Izzatullayeva V."/>
            <person name="Mammadov A."/>
            <person name="Mammadov A."/>
            <person name="Sharifova S."/>
            <person name="Ojaghi J."/>
            <person name="Eynullazada K."/>
            <person name="Bayramov B."/>
            <person name="Abdulazimova A."/>
            <person name="Shahmuradov I."/>
        </authorList>
    </citation>
    <scope>NUCLEOTIDE SEQUENCE [LARGE SCALE GENOMIC DNA]</scope>
    <source>
        <strain evidence="19">cv. AG2017</strain>
        <tissue evidence="18">Leaf</tissue>
    </source>
</reference>
<evidence type="ECO:0000256" key="7">
    <source>
        <dbReference type="ARBA" id="ARBA00022840"/>
    </source>
</evidence>
<dbReference type="PANTHER" id="PTHR24346">
    <property type="entry name" value="MAP/MICROTUBULE AFFINITY-REGULATING KINASE"/>
    <property type="match status" value="1"/>
</dbReference>
<dbReference type="GO" id="GO:0019900">
    <property type="term" value="F:kinase binding"/>
    <property type="evidence" value="ECO:0007669"/>
    <property type="project" value="UniProtKB-ARBA"/>
</dbReference>
<dbReference type="EMBL" id="PGOL01007094">
    <property type="protein sequence ID" value="PKI33050.1"/>
    <property type="molecule type" value="Genomic_DNA"/>
</dbReference>
<comment type="catalytic activity">
    <reaction evidence="12">
        <text>L-seryl-[protein] + ATP = O-phospho-L-seryl-[protein] + ADP + H(+)</text>
        <dbReference type="Rhea" id="RHEA:17989"/>
        <dbReference type="Rhea" id="RHEA-COMP:9863"/>
        <dbReference type="Rhea" id="RHEA-COMP:11604"/>
        <dbReference type="ChEBI" id="CHEBI:15378"/>
        <dbReference type="ChEBI" id="CHEBI:29999"/>
        <dbReference type="ChEBI" id="CHEBI:30616"/>
        <dbReference type="ChEBI" id="CHEBI:83421"/>
        <dbReference type="ChEBI" id="CHEBI:456216"/>
        <dbReference type="EC" id="2.7.11.1"/>
    </reaction>
</comment>
<feature type="domain" description="Protein kinase" evidence="15">
    <location>
        <begin position="18"/>
        <end position="270"/>
    </location>
</feature>
<evidence type="ECO:0000256" key="2">
    <source>
        <dbReference type="ARBA" id="ARBA00012513"/>
    </source>
</evidence>
<dbReference type="EC" id="2.7.11.1" evidence="2"/>
<evidence type="ECO:0000256" key="14">
    <source>
        <dbReference type="RuleBase" id="RU000304"/>
    </source>
</evidence>
<dbReference type="InterPro" id="IPR001772">
    <property type="entry name" value="KA1_dom"/>
</dbReference>
<keyword evidence="3 14" id="KW-0723">Serine/threonine-protein kinase</keyword>
<evidence type="ECO:0000256" key="8">
    <source>
        <dbReference type="ARBA" id="ARBA00022843"/>
    </source>
</evidence>
<dbReference type="GO" id="GO:0005634">
    <property type="term" value="C:nucleus"/>
    <property type="evidence" value="ECO:0007669"/>
    <property type="project" value="UniProtKB-ARBA"/>
</dbReference>
<dbReference type="PANTHER" id="PTHR24346:SF82">
    <property type="entry name" value="KP78A-RELATED"/>
    <property type="match status" value="1"/>
</dbReference>
<comment type="catalytic activity">
    <reaction evidence="11">
        <text>L-threonyl-[protein] + ATP = O-phospho-L-threonyl-[protein] + ADP + H(+)</text>
        <dbReference type="Rhea" id="RHEA:46608"/>
        <dbReference type="Rhea" id="RHEA-COMP:11060"/>
        <dbReference type="Rhea" id="RHEA-COMP:11605"/>
        <dbReference type="ChEBI" id="CHEBI:15378"/>
        <dbReference type="ChEBI" id="CHEBI:30013"/>
        <dbReference type="ChEBI" id="CHEBI:30616"/>
        <dbReference type="ChEBI" id="CHEBI:61977"/>
        <dbReference type="ChEBI" id="CHEBI:456216"/>
        <dbReference type="EC" id="2.7.11.1"/>
    </reaction>
</comment>
<dbReference type="InterPro" id="IPR011009">
    <property type="entry name" value="Kinase-like_dom_sf"/>
</dbReference>
<protein>
    <recommendedName>
        <fullName evidence="2">non-specific serine/threonine protein kinase</fullName>
        <ecNumber evidence="2">2.7.11.1</ecNumber>
    </recommendedName>
</protein>
<dbReference type="GO" id="GO:0035556">
    <property type="term" value="P:intracellular signal transduction"/>
    <property type="evidence" value="ECO:0007669"/>
    <property type="project" value="TreeGrafter"/>
</dbReference>
<dbReference type="PROSITE" id="PS50030">
    <property type="entry name" value="UBA"/>
    <property type="match status" value="1"/>
</dbReference>
<dbReference type="SUPFAM" id="SSF103243">
    <property type="entry name" value="KA1-like"/>
    <property type="match status" value="1"/>
</dbReference>
<dbReference type="SUPFAM" id="SSF56112">
    <property type="entry name" value="Protein kinase-like (PK-like)"/>
    <property type="match status" value="1"/>
</dbReference>
<evidence type="ECO:0000256" key="13">
    <source>
        <dbReference type="PROSITE-ProRule" id="PRU10141"/>
    </source>
</evidence>
<evidence type="ECO:0000256" key="1">
    <source>
        <dbReference type="ARBA" id="ARBA00006234"/>
    </source>
</evidence>
<evidence type="ECO:0000256" key="6">
    <source>
        <dbReference type="ARBA" id="ARBA00022777"/>
    </source>
</evidence>
<dbReference type="FunFam" id="3.30.200.20:FF:000236">
    <property type="entry name" value="Non-specific serine/threonine protein kinase"/>
    <property type="match status" value="1"/>
</dbReference>
<dbReference type="GO" id="GO:0106310">
    <property type="term" value="F:protein serine kinase activity"/>
    <property type="evidence" value="ECO:0007669"/>
    <property type="project" value="RHEA"/>
</dbReference>
<feature type="domain" description="UBA" evidence="16">
    <location>
        <begin position="291"/>
        <end position="331"/>
    </location>
</feature>
<dbReference type="PROSITE" id="PS50011">
    <property type="entry name" value="PROTEIN_KINASE_DOM"/>
    <property type="match status" value="1"/>
</dbReference>
<keyword evidence="7 13" id="KW-0067">ATP-binding</keyword>
<proteinExistence type="inferred from homology"/>
<evidence type="ECO:0000256" key="3">
    <source>
        <dbReference type="ARBA" id="ARBA00022527"/>
    </source>
</evidence>
<dbReference type="PROSITE" id="PS00107">
    <property type="entry name" value="PROTEIN_KINASE_ATP"/>
    <property type="match status" value="1"/>
</dbReference>
<dbReference type="FunFam" id="1.10.510.10:FF:000204">
    <property type="entry name" value="Non-specific serine/threonine protein kinase"/>
    <property type="match status" value="1"/>
</dbReference>
<dbReference type="GO" id="GO:0009507">
    <property type="term" value="C:chloroplast"/>
    <property type="evidence" value="ECO:0007669"/>
    <property type="project" value="UniProtKB-ARBA"/>
</dbReference>
<comment type="similarity">
    <text evidence="1">Belongs to the protein kinase superfamily. CAMK Ser/Thr protein kinase family. SNF1 subfamily.</text>
</comment>
<evidence type="ECO:0000259" key="17">
    <source>
        <dbReference type="PROSITE" id="PS50032"/>
    </source>
</evidence>
<evidence type="ECO:0000313" key="18">
    <source>
        <dbReference type="EMBL" id="PKI33050.1"/>
    </source>
</evidence>
<evidence type="ECO:0000259" key="16">
    <source>
        <dbReference type="PROSITE" id="PS50030"/>
    </source>
</evidence>
<feature type="domain" description="KA1" evidence="17">
    <location>
        <begin position="416"/>
        <end position="464"/>
    </location>
</feature>
<dbReference type="PROSITE" id="PS00108">
    <property type="entry name" value="PROTEIN_KINASE_ST"/>
    <property type="match status" value="1"/>
</dbReference>
<dbReference type="InterPro" id="IPR028375">
    <property type="entry name" value="KA1/Ssp2_C"/>
</dbReference>
<dbReference type="Proteomes" id="UP000233551">
    <property type="component" value="Unassembled WGS sequence"/>
</dbReference>
<feature type="binding site" evidence="13">
    <location>
        <position position="47"/>
    </location>
    <ligand>
        <name>ATP</name>
        <dbReference type="ChEBI" id="CHEBI:30616"/>
    </ligand>
</feature>
<evidence type="ECO:0000256" key="5">
    <source>
        <dbReference type="ARBA" id="ARBA00022741"/>
    </source>
</evidence>
<keyword evidence="19" id="KW-1185">Reference proteome</keyword>
<comment type="caution">
    <text evidence="18">The sequence shown here is derived from an EMBL/GenBank/DDBJ whole genome shotgun (WGS) entry which is preliminary data.</text>
</comment>